<dbReference type="AlphaFoldDB" id="A0A554JBY9"/>
<gene>
    <name evidence="1" type="ORF">G01um101477_297</name>
</gene>
<evidence type="ECO:0000313" key="2">
    <source>
        <dbReference type="Proteomes" id="UP000319613"/>
    </source>
</evidence>
<evidence type="ECO:0000313" key="1">
    <source>
        <dbReference type="EMBL" id="TSC65885.1"/>
    </source>
</evidence>
<dbReference type="InterPro" id="IPR012337">
    <property type="entry name" value="RNaseH-like_sf"/>
</dbReference>
<dbReference type="Gene3D" id="3.30.420.10">
    <property type="entry name" value="Ribonuclease H-like superfamily/Ribonuclease H"/>
    <property type="match status" value="1"/>
</dbReference>
<dbReference type="GO" id="GO:0003676">
    <property type="term" value="F:nucleic acid binding"/>
    <property type="evidence" value="ECO:0007669"/>
    <property type="project" value="InterPro"/>
</dbReference>
<dbReference type="EMBL" id="VMFF01000023">
    <property type="protein sequence ID" value="TSC65885.1"/>
    <property type="molecule type" value="Genomic_DNA"/>
</dbReference>
<proteinExistence type="predicted"/>
<dbReference type="InterPro" id="IPR036397">
    <property type="entry name" value="RNaseH_sf"/>
</dbReference>
<comment type="caution">
    <text evidence="1">The sequence shown here is derived from an EMBL/GenBank/DDBJ whole genome shotgun (WGS) entry which is preliminary data.</text>
</comment>
<protein>
    <submittedName>
        <fullName evidence="1">Uncharacterized protein</fullName>
    </submittedName>
</protein>
<accession>A0A554JBY9</accession>
<dbReference type="Proteomes" id="UP000319613">
    <property type="component" value="Unassembled WGS sequence"/>
</dbReference>
<sequence length="107" mass="12945">KSPNLKVVLNAFKEKFSYNVTLASHNIINVNFLRESFRRSGIEYEYDYHVLELWTLAYMYLSKQNLKKIPTAETVGSYFKLQRKNERDSLENCRYYAEIFRQLVKRY</sequence>
<name>A0A554JBY9_9BACT</name>
<organism evidence="1 2">
    <name type="scientific">Candidatus Doudnabacteria bacterium Gr01-1014_77</name>
    <dbReference type="NCBI Taxonomy" id="2017133"/>
    <lineage>
        <taxon>Bacteria</taxon>
        <taxon>Candidatus Doudnaibacteriota</taxon>
    </lineage>
</organism>
<dbReference type="SUPFAM" id="SSF53098">
    <property type="entry name" value="Ribonuclease H-like"/>
    <property type="match status" value="1"/>
</dbReference>
<reference evidence="1 2" key="1">
    <citation type="submission" date="2017-07" db="EMBL/GenBank/DDBJ databases">
        <title>Mechanisms for carbon and nitrogen cycling indicate functional differentiation within the Candidate Phyla Radiation.</title>
        <authorList>
            <person name="Danczak R.E."/>
            <person name="Johnston M.D."/>
            <person name="Kenah C."/>
            <person name="Slattery M."/>
            <person name="Wrighton K.C."/>
            <person name="Wilkins M.J."/>
        </authorList>
    </citation>
    <scope>NUCLEOTIDE SEQUENCE [LARGE SCALE GENOMIC DNA]</scope>
    <source>
        <strain evidence="1">Gr01-1014_77</strain>
    </source>
</reference>
<feature type="non-terminal residue" evidence="1">
    <location>
        <position position="1"/>
    </location>
</feature>